<dbReference type="Proteomes" id="UP000007472">
    <property type="component" value="Chromosome"/>
</dbReference>
<reference evidence="2 3" key="1">
    <citation type="journal article" date="2011" name="J. Bacteriol.">
        <title>Genome sequence of Taylorella equigenitalis MCE9, the causative agent of contagious equine metritis.</title>
        <authorList>
            <person name="Hebert L."/>
            <person name="Moumen B."/>
            <person name="Duquesne F."/>
            <person name="Breuil M.F."/>
            <person name="Laugier C."/>
            <person name="Batto J.M."/>
            <person name="Renault P."/>
            <person name="Petry S."/>
        </authorList>
    </citation>
    <scope>NUCLEOTIDE SEQUENCE [LARGE SCALE GENOMIC DNA]</scope>
    <source>
        <strain evidence="2 3">MCE9</strain>
    </source>
</reference>
<evidence type="ECO:0000313" key="3">
    <source>
        <dbReference type="Proteomes" id="UP000007472"/>
    </source>
</evidence>
<proteinExistence type="predicted"/>
<dbReference type="EMBL" id="CP002456">
    <property type="protein sequence ID" value="ADU91851.1"/>
    <property type="molecule type" value="Genomic_DNA"/>
</dbReference>
<evidence type="ECO:0000256" key="1">
    <source>
        <dbReference type="SAM" id="SignalP"/>
    </source>
</evidence>
<dbReference type="KEGG" id="teq:TEQUI_0919"/>
<keyword evidence="2" id="KW-0449">Lipoprotein</keyword>
<evidence type="ECO:0000313" key="2">
    <source>
        <dbReference type="EMBL" id="ADU91851.1"/>
    </source>
</evidence>
<feature type="chain" id="PRO_5025035604" evidence="1">
    <location>
        <begin position="23"/>
        <end position="130"/>
    </location>
</feature>
<feature type="signal peptide" evidence="1">
    <location>
        <begin position="1"/>
        <end position="22"/>
    </location>
</feature>
<name>A0A654KHE5_TAYEM</name>
<dbReference type="PROSITE" id="PS51257">
    <property type="entry name" value="PROKAR_LIPOPROTEIN"/>
    <property type="match status" value="1"/>
</dbReference>
<sequence>MKKILLASVIACTAIVAGCASSGNPAIKNVTADELRENIIKGKTTKYDIKALYGEPNSVSLSNGYEIWTYQYGESTSHPTNFIPIVDMFSSGADSQGKSIIFEFYKNGTVKNYSFSKSNDTYKSGILGKG</sequence>
<organism evidence="2 3">
    <name type="scientific">Taylorella equigenitalis (strain MCE9)</name>
    <dbReference type="NCBI Taxonomy" id="937774"/>
    <lineage>
        <taxon>Bacteria</taxon>
        <taxon>Pseudomonadati</taxon>
        <taxon>Pseudomonadota</taxon>
        <taxon>Betaproteobacteria</taxon>
        <taxon>Burkholderiales</taxon>
        <taxon>Alcaligenaceae</taxon>
        <taxon>Taylorella</taxon>
    </lineage>
</organism>
<protein>
    <submittedName>
        <fullName evidence="2">Hypothetical lipoprotein</fullName>
    </submittedName>
</protein>
<accession>A0A654KHE5</accession>
<dbReference type="AlphaFoldDB" id="A0A654KHE5"/>
<gene>
    <name evidence="2" type="ordered locus">TEQUI_0919</name>
</gene>
<keyword evidence="1" id="KW-0732">Signal</keyword>